<accession>A0A0F9MXK2</accession>
<evidence type="ECO:0000256" key="1">
    <source>
        <dbReference type="SAM" id="MobiDB-lite"/>
    </source>
</evidence>
<comment type="caution">
    <text evidence="2">The sequence shown here is derived from an EMBL/GenBank/DDBJ whole genome shotgun (WGS) entry which is preliminary data.</text>
</comment>
<feature type="compositionally biased region" description="Gly residues" evidence="1">
    <location>
        <begin position="162"/>
        <end position="174"/>
    </location>
</feature>
<sequence>MSGLAAGGLQAAAQIQEGRIAKAQGSFANKIALRNQESLNRQAEAEKSASRLQEKRIARKQKIVQGRQLAKIGKGGAGLIDATLSALIDTATQFSIERNLALRRGVFMAGALRERGAIIAAQGRWAKTLGKQAARLSYVKAGASLLAGAAISQSPATTSTAGGQGGGLAFGGRGPAPPPSSRTSFGGL</sequence>
<reference evidence="2" key="1">
    <citation type="journal article" date="2015" name="Nature">
        <title>Complex archaea that bridge the gap between prokaryotes and eukaryotes.</title>
        <authorList>
            <person name="Spang A."/>
            <person name="Saw J.H."/>
            <person name="Jorgensen S.L."/>
            <person name="Zaremba-Niedzwiedzka K."/>
            <person name="Martijn J."/>
            <person name="Lind A.E."/>
            <person name="van Eijk R."/>
            <person name="Schleper C."/>
            <person name="Guy L."/>
            <person name="Ettema T.J."/>
        </authorList>
    </citation>
    <scope>NUCLEOTIDE SEQUENCE</scope>
</reference>
<dbReference type="AlphaFoldDB" id="A0A0F9MXK2"/>
<organism evidence="2">
    <name type="scientific">marine sediment metagenome</name>
    <dbReference type="NCBI Taxonomy" id="412755"/>
    <lineage>
        <taxon>unclassified sequences</taxon>
        <taxon>metagenomes</taxon>
        <taxon>ecological metagenomes</taxon>
    </lineage>
</organism>
<name>A0A0F9MXK2_9ZZZZ</name>
<feature type="region of interest" description="Disordered" evidence="1">
    <location>
        <begin position="156"/>
        <end position="188"/>
    </location>
</feature>
<evidence type="ECO:0000313" key="2">
    <source>
        <dbReference type="EMBL" id="KKN12020.1"/>
    </source>
</evidence>
<proteinExistence type="predicted"/>
<protein>
    <submittedName>
        <fullName evidence="2">Uncharacterized protein</fullName>
    </submittedName>
</protein>
<gene>
    <name evidence="2" type="ORF">LCGC14_1020680</name>
</gene>
<dbReference type="EMBL" id="LAZR01004077">
    <property type="protein sequence ID" value="KKN12020.1"/>
    <property type="molecule type" value="Genomic_DNA"/>
</dbReference>